<dbReference type="EMBL" id="UOGD01000204">
    <property type="protein sequence ID" value="VAX21756.1"/>
    <property type="molecule type" value="Genomic_DNA"/>
</dbReference>
<reference evidence="1" key="1">
    <citation type="submission" date="2018-06" db="EMBL/GenBank/DDBJ databases">
        <authorList>
            <person name="Zhirakovskaya E."/>
        </authorList>
    </citation>
    <scope>NUCLEOTIDE SEQUENCE</scope>
</reference>
<sequence>MESIKQLNALSREQYHDIWERTNAGTLLDEEEKVIGELMKQHKEFYKDWDSTDFDYEYDIDTEVNPFMHIALDSIVVNQINGNNPKQSRFTYNKLRARGDSHLDAIHKIASVVLENLWEIMKYRKEFNEKKYIKQLKRIT</sequence>
<gene>
    <name evidence="1" type="ORF">MNBD_IGNAVI01-2198</name>
</gene>
<name>A0A3B1BTZ8_9ZZZZ</name>
<protein>
    <submittedName>
        <fullName evidence="1">Uncharacterized protein</fullName>
    </submittedName>
</protein>
<dbReference type="Pfam" id="PF08897">
    <property type="entry name" value="DUF1841"/>
    <property type="match status" value="1"/>
</dbReference>
<accession>A0A3B1BTZ8</accession>
<dbReference type="AlphaFoldDB" id="A0A3B1BTZ8"/>
<organism evidence="1">
    <name type="scientific">hydrothermal vent metagenome</name>
    <dbReference type="NCBI Taxonomy" id="652676"/>
    <lineage>
        <taxon>unclassified sequences</taxon>
        <taxon>metagenomes</taxon>
        <taxon>ecological metagenomes</taxon>
    </lineage>
</organism>
<evidence type="ECO:0000313" key="1">
    <source>
        <dbReference type="EMBL" id="VAX21756.1"/>
    </source>
</evidence>
<proteinExistence type="predicted"/>
<dbReference type="InterPro" id="IPR014993">
    <property type="entry name" value="DUF1841"/>
</dbReference>